<feature type="domain" description="Glycosyltransferase 2-like" evidence="3">
    <location>
        <begin position="372"/>
        <end position="524"/>
    </location>
</feature>
<proteinExistence type="predicted"/>
<dbReference type="PANTHER" id="PTHR43685:SF2">
    <property type="entry name" value="GLYCOSYLTRANSFERASE 2-LIKE DOMAIN-CONTAINING PROTEIN"/>
    <property type="match status" value="1"/>
</dbReference>
<evidence type="ECO:0000256" key="2">
    <source>
        <dbReference type="SAM" id="SignalP"/>
    </source>
</evidence>
<feature type="signal peptide" evidence="2">
    <location>
        <begin position="1"/>
        <end position="23"/>
    </location>
</feature>
<dbReference type="Gene3D" id="3.90.550.10">
    <property type="entry name" value="Spore Coat Polysaccharide Biosynthesis Protein SpsA, Chain A"/>
    <property type="match status" value="1"/>
</dbReference>
<evidence type="ECO:0000256" key="1">
    <source>
        <dbReference type="SAM" id="MobiDB-lite"/>
    </source>
</evidence>
<dbReference type="InterPro" id="IPR050834">
    <property type="entry name" value="Glycosyltransf_2"/>
</dbReference>
<dbReference type="AlphaFoldDB" id="A0A7S4H898"/>
<dbReference type="SUPFAM" id="SSF53448">
    <property type="entry name" value="Nucleotide-diphospho-sugar transferases"/>
    <property type="match status" value="1"/>
</dbReference>
<dbReference type="InterPro" id="IPR001173">
    <property type="entry name" value="Glyco_trans_2-like"/>
</dbReference>
<sequence>MYKDPLGMWFVLIVVLSIVPSLGQEMASETLSGWEESHLRLTHDGGQLVYHVRPAGACCKLLVFINKRLTLNELICNETEGVHDWSTLDECDSRTEEISAYAVLAHEQNGTAFQHHSLRFTAIGADTERQGSCSARTGPKRWIRLENQRADDEAEGGSTSVCTSEDSGEDFLLQVELRVFSAADHRYAFGVLTTLDCLLMIFLDEHLLVARNLDNYSGNATLYRDKAEYSRVVKGMVRFRGDAVCHYQRLHSQLKCASSETVFSSGYRIHEEDLTPVPPDADLACRESRTCWQDVPRDRPPGWLPEQGRRLSYGFKIAGGEYFGPPAKSFYDIVHGNSFARSVIINQNAPILSEHPDKKEPAPALEALRFIIVTPARNCATWIRFTVESVLAQSYRNWELIVTDDHSSDGTGDVAIEASRGDERVRVIVNEERKGALYNTINAIAMADPQDDDVIVVVDGDDWFAHPNALALVARKYEEGAWMTYGTFIEYPTGLVPDWIVDFPKWVIDSKSFRRFPFISSHLRTFKYFLLKDIEEKSFCYDEDHGWGPKCSNGGRYFDRAGADVAVMLPLLERAGERIMRVDSILLVYNIATPSNDYKIHLKEQWGVDELVRSRQPLSRKQGSRRSPSSEPPSIEVLTPVNGASHRAQEELHIEYRVGGVWVPEEAVAELFLDGKLIVRGDRSELLISVPQDIVPPGQHHVDADLVGPEGEVLSFHSISFTVV</sequence>
<dbReference type="EMBL" id="HBKN01000521">
    <property type="protein sequence ID" value="CAE2191122.1"/>
    <property type="molecule type" value="Transcribed_RNA"/>
</dbReference>
<dbReference type="CDD" id="cd00761">
    <property type="entry name" value="Glyco_tranf_GTA_type"/>
    <property type="match status" value="1"/>
</dbReference>
<reference evidence="4" key="1">
    <citation type="submission" date="2021-01" db="EMBL/GenBank/DDBJ databases">
        <authorList>
            <person name="Corre E."/>
            <person name="Pelletier E."/>
            <person name="Niang G."/>
            <person name="Scheremetjew M."/>
            <person name="Finn R."/>
            <person name="Kale V."/>
            <person name="Holt S."/>
            <person name="Cochrane G."/>
            <person name="Meng A."/>
            <person name="Brown T."/>
            <person name="Cohen L."/>
        </authorList>
    </citation>
    <scope>NUCLEOTIDE SEQUENCE</scope>
    <source>
        <strain evidence="4">CCMP 2712</strain>
    </source>
</reference>
<keyword evidence="2" id="KW-0732">Signal</keyword>
<feature type="region of interest" description="Disordered" evidence="1">
    <location>
        <begin position="617"/>
        <end position="638"/>
    </location>
</feature>
<gene>
    <name evidence="4" type="ORF">GTHE00462_LOCUS433</name>
</gene>
<feature type="chain" id="PRO_5031436583" description="Glycosyltransferase 2-like domain-containing protein" evidence="2">
    <location>
        <begin position="24"/>
        <end position="724"/>
    </location>
</feature>
<dbReference type="InterPro" id="IPR029044">
    <property type="entry name" value="Nucleotide-diphossugar_trans"/>
</dbReference>
<dbReference type="PANTHER" id="PTHR43685">
    <property type="entry name" value="GLYCOSYLTRANSFERASE"/>
    <property type="match status" value="1"/>
</dbReference>
<feature type="compositionally biased region" description="Low complexity" evidence="1">
    <location>
        <begin position="625"/>
        <end position="634"/>
    </location>
</feature>
<dbReference type="Pfam" id="PF00535">
    <property type="entry name" value="Glycos_transf_2"/>
    <property type="match status" value="1"/>
</dbReference>
<protein>
    <recommendedName>
        <fullName evidence="3">Glycosyltransferase 2-like domain-containing protein</fullName>
    </recommendedName>
</protein>
<evidence type="ECO:0000259" key="3">
    <source>
        <dbReference type="Pfam" id="PF00535"/>
    </source>
</evidence>
<name>A0A7S4H898_GUITH</name>
<accession>A0A7S4H898</accession>
<organism evidence="4">
    <name type="scientific">Guillardia theta</name>
    <name type="common">Cryptophyte</name>
    <name type="synonym">Cryptomonas phi</name>
    <dbReference type="NCBI Taxonomy" id="55529"/>
    <lineage>
        <taxon>Eukaryota</taxon>
        <taxon>Cryptophyceae</taxon>
        <taxon>Pyrenomonadales</taxon>
        <taxon>Geminigeraceae</taxon>
        <taxon>Guillardia</taxon>
    </lineage>
</organism>
<evidence type="ECO:0000313" key="4">
    <source>
        <dbReference type="EMBL" id="CAE2191122.1"/>
    </source>
</evidence>